<dbReference type="NCBIfam" id="NF007877">
    <property type="entry name" value="PRK10581.1"/>
    <property type="match status" value="1"/>
</dbReference>
<dbReference type="CDD" id="cd00685">
    <property type="entry name" value="Trans_IPPS_HT"/>
    <property type="match status" value="1"/>
</dbReference>
<dbReference type="GO" id="GO:0008654">
    <property type="term" value="P:phospholipid biosynthetic process"/>
    <property type="evidence" value="ECO:0007669"/>
    <property type="project" value="UniProtKB-ARBA"/>
</dbReference>
<dbReference type="PROSITE" id="PS00723">
    <property type="entry name" value="POLYPRENYL_SYNTHASE_1"/>
    <property type="match status" value="1"/>
</dbReference>
<dbReference type="InterPro" id="IPR000092">
    <property type="entry name" value="Polyprenyl_synt"/>
</dbReference>
<evidence type="ECO:0000256" key="4">
    <source>
        <dbReference type="ARBA" id="ARBA00022723"/>
    </source>
</evidence>
<dbReference type="OrthoDB" id="9805316at2"/>
<dbReference type="SUPFAM" id="SSF48576">
    <property type="entry name" value="Terpenoid synthases"/>
    <property type="match status" value="1"/>
</dbReference>
<dbReference type="PANTHER" id="PTHR43281">
    <property type="entry name" value="FARNESYL DIPHOSPHATE SYNTHASE"/>
    <property type="match status" value="1"/>
</dbReference>
<dbReference type="GO" id="GO:0004161">
    <property type="term" value="F:dimethylallyltranstransferase activity"/>
    <property type="evidence" value="ECO:0007669"/>
    <property type="project" value="UniProtKB-EC"/>
</dbReference>
<dbReference type="SFLD" id="SFLDG01017">
    <property type="entry name" value="Polyprenyl_Transferase_Like"/>
    <property type="match status" value="1"/>
</dbReference>
<keyword evidence="5" id="KW-0460">Magnesium</keyword>
<evidence type="ECO:0000313" key="8">
    <source>
        <dbReference type="EMBL" id="KPD03497.1"/>
    </source>
</evidence>
<dbReference type="InterPro" id="IPR053378">
    <property type="entry name" value="Prenyl_diphosphate_synthase"/>
</dbReference>
<dbReference type="InterPro" id="IPR008949">
    <property type="entry name" value="Isoprenoid_synthase_dom_sf"/>
</dbReference>
<dbReference type="EMBL" id="LGAA01000010">
    <property type="protein sequence ID" value="KPD03497.1"/>
    <property type="molecule type" value="Genomic_DNA"/>
</dbReference>
<evidence type="ECO:0000256" key="7">
    <source>
        <dbReference type="RuleBase" id="RU004466"/>
    </source>
</evidence>
<reference evidence="8 9" key="1">
    <citation type="submission" date="2015-07" db="EMBL/GenBank/DDBJ databases">
        <title>ATOL: Assembling a taxonomically balanced genome-scale reconstruction of the evolutionary history of the Enterobacteriaceae.</title>
        <authorList>
            <person name="Plunkett G.III."/>
            <person name="Neeno-Eckwall E.C."/>
            <person name="Glasner J.D."/>
            <person name="Perna N.T."/>
        </authorList>
    </citation>
    <scope>NUCLEOTIDE SEQUENCE [LARGE SCALE GENOMIC DNA]</scope>
    <source>
        <strain evidence="8 9">ATCC 35017</strain>
    </source>
</reference>
<dbReference type="GO" id="GO:0004311">
    <property type="term" value="F:geranylgeranyl diphosphate synthase activity"/>
    <property type="evidence" value="ECO:0007669"/>
    <property type="project" value="UniProtKB-EC"/>
</dbReference>
<keyword evidence="9" id="KW-1185">Reference proteome</keyword>
<evidence type="ECO:0000313" key="9">
    <source>
        <dbReference type="Proteomes" id="UP000053226"/>
    </source>
</evidence>
<dbReference type="Pfam" id="PF00348">
    <property type="entry name" value="polyprenyl_synt"/>
    <property type="match status" value="1"/>
</dbReference>
<dbReference type="PROSITE" id="PS00444">
    <property type="entry name" value="POLYPRENYL_SYNTHASE_2"/>
    <property type="match status" value="1"/>
</dbReference>
<dbReference type="Gene3D" id="1.10.600.10">
    <property type="entry name" value="Farnesyl Diphosphate Synthase"/>
    <property type="match status" value="1"/>
</dbReference>
<evidence type="ECO:0000256" key="1">
    <source>
        <dbReference type="ARBA" id="ARBA00001946"/>
    </source>
</evidence>
<dbReference type="GO" id="GO:0004337">
    <property type="term" value="F:(2E,6E)-farnesyl diphosphate synthase activity"/>
    <property type="evidence" value="ECO:0007669"/>
    <property type="project" value="UniProtKB-EC"/>
</dbReference>
<dbReference type="Proteomes" id="UP000053226">
    <property type="component" value="Unassembled WGS sequence"/>
</dbReference>
<keyword evidence="6" id="KW-0414">Isoprene biosynthesis</keyword>
<dbReference type="FunFam" id="1.10.600.10:FF:000001">
    <property type="entry name" value="Geranylgeranyl diphosphate synthase"/>
    <property type="match status" value="1"/>
</dbReference>
<dbReference type="AlphaFoldDB" id="A0A0N0Z936"/>
<proteinExistence type="inferred from homology"/>
<dbReference type="EC" id="2.5.1.29" evidence="8"/>
<dbReference type="GO" id="GO:0016114">
    <property type="term" value="P:terpenoid biosynthetic process"/>
    <property type="evidence" value="ECO:0007669"/>
    <property type="project" value="UniProtKB-ARBA"/>
</dbReference>
<comment type="caution">
    <text evidence="8">The sequence shown here is derived from an EMBL/GenBank/DDBJ whole genome shotgun (WGS) entry which is preliminary data.</text>
</comment>
<gene>
    <name evidence="8" type="ORF">M992_1088</name>
</gene>
<dbReference type="EC" id="2.5.1.1" evidence="8"/>
<organism evidence="8 9">
    <name type="scientific">Moellerella wisconsensis ATCC 35017</name>
    <dbReference type="NCBI Taxonomy" id="1354267"/>
    <lineage>
        <taxon>Bacteria</taxon>
        <taxon>Pseudomonadati</taxon>
        <taxon>Pseudomonadota</taxon>
        <taxon>Gammaproteobacteria</taxon>
        <taxon>Enterobacterales</taxon>
        <taxon>Morganellaceae</taxon>
        <taxon>Moellerella</taxon>
    </lineage>
</organism>
<comment type="cofactor">
    <cofactor evidence="1">
        <name>Mg(2+)</name>
        <dbReference type="ChEBI" id="CHEBI:18420"/>
    </cofactor>
</comment>
<dbReference type="EC" id="2.5.1.-" evidence="8"/>
<comment type="similarity">
    <text evidence="2 7">Belongs to the FPP/GGPP synthase family.</text>
</comment>
<evidence type="ECO:0000256" key="2">
    <source>
        <dbReference type="ARBA" id="ARBA00006706"/>
    </source>
</evidence>
<name>A0A0N0Z936_9GAMM</name>
<keyword evidence="4" id="KW-0479">Metal-binding</keyword>
<sequence>MPEQTHLSFIQLQQQAQIRVDSFLLSVLKSQPFAGSPLANTMQHGALLGGKRLRPFLTYAVGGMLGVSENNLDAPAAAVESIHAYSLIHDDLPAMDNDDLRRGQPTCHIKFGEANAILAGDALQTLAFQILSTSSMPDVADKDRIAMIAELAIASGLTGMCGGQALDLEAEGKNIDLPSLERIHQHKTGALIKAAIRLGAYAAGDKGRKIMPALDKYAEAIGLAFQVQDDILDVIGETEVTGKRQGADLQLDKSTYPSLLGLKQAQQKALELYADALNALETIAQQGYNIETLKALANFVIERKN</sequence>
<evidence type="ECO:0000256" key="6">
    <source>
        <dbReference type="ARBA" id="ARBA00023229"/>
    </source>
</evidence>
<dbReference type="SFLD" id="SFLDS00005">
    <property type="entry name" value="Isoprenoid_Synthase_Type_I"/>
    <property type="match status" value="1"/>
</dbReference>
<dbReference type="PANTHER" id="PTHR43281:SF1">
    <property type="entry name" value="FARNESYL DIPHOSPHATE SYNTHASE"/>
    <property type="match status" value="1"/>
</dbReference>
<keyword evidence="3 7" id="KW-0808">Transferase</keyword>
<dbReference type="RefSeq" id="WP_053907662.1">
    <property type="nucleotide sequence ID" value="NZ_CAWMUS010000010.1"/>
</dbReference>
<protein>
    <submittedName>
        <fullName evidence="8">Polyprenyl synthetase</fullName>
        <ecNumber evidence="8">2.5.1.-</ecNumber>
        <ecNumber evidence="8">2.5.1.1</ecNumber>
        <ecNumber evidence="8">2.5.1.10</ecNumber>
        <ecNumber evidence="8">2.5.1.29</ecNumber>
    </submittedName>
</protein>
<dbReference type="GO" id="GO:0046872">
    <property type="term" value="F:metal ion binding"/>
    <property type="evidence" value="ECO:0007669"/>
    <property type="project" value="UniProtKB-KW"/>
</dbReference>
<dbReference type="GO" id="GO:0005737">
    <property type="term" value="C:cytoplasm"/>
    <property type="evidence" value="ECO:0007669"/>
    <property type="project" value="UniProtKB-ARBA"/>
</dbReference>
<evidence type="ECO:0000256" key="5">
    <source>
        <dbReference type="ARBA" id="ARBA00022842"/>
    </source>
</evidence>
<evidence type="ECO:0000256" key="3">
    <source>
        <dbReference type="ARBA" id="ARBA00022679"/>
    </source>
</evidence>
<dbReference type="EC" id="2.5.1.10" evidence="8"/>
<dbReference type="InterPro" id="IPR033749">
    <property type="entry name" value="Polyprenyl_synt_CS"/>
</dbReference>
<dbReference type="NCBIfam" id="NF045485">
    <property type="entry name" value="FPPsyn"/>
    <property type="match status" value="1"/>
</dbReference>
<accession>A0A0N0Z936</accession>